<dbReference type="InterPro" id="IPR043428">
    <property type="entry name" value="LivM-like"/>
</dbReference>
<comment type="subcellular location">
    <subcellularLocation>
        <location evidence="1">Cell membrane</location>
        <topology evidence="1">Multi-pass membrane protein</topology>
    </subcellularLocation>
</comment>
<feature type="transmembrane region" description="Helical" evidence="7">
    <location>
        <begin position="268"/>
        <end position="285"/>
    </location>
</feature>
<gene>
    <name evidence="8" type="ORF">F6J85_13245</name>
</gene>
<keyword evidence="5 7" id="KW-0472">Membrane</keyword>
<feature type="region of interest" description="Disordered" evidence="6">
    <location>
        <begin position="336"/>
        <end position="367"/>
    </location>
</feature>
<reference evidence="9" key="1">
    <citation type="submission" date="2019-09" db="EMBL/GenBank/DDBJ databases">
        <title>Mumia zhuanghuii sp. nov. isolated from the intestinal contents of plateau pika (Ochotona curzoniae) in the Qinghai-Tibet plateau of China.</title>
        <authorList>
            <person name="Tian Z."/>
        </authorList>
    </citation>
    <scope>NUCLEOTIDE SEQUENCE [LARGE SCALE GENOMIC DNA]</scope>
    <source>
        <strain evidence="9">L-031</strain>
    </source>
</reference>
<dbReference type="EMBL" id="CP044232">
    <property type="protein sequence ID" value="QEW03958.1"/>
    <property type="molecule type" value="Genomic_DNA"/>
</dbReference>
<accession>A0A5J6L625</accession>
<dbReference type="CDD" id="cd06581">
    <property type="entry name" value="TM_PBP1_LivM_like"/>
    <property type="match status" value="1"/>
</dbReference>
<evidence type="ECO:0000256" key="3">
    <source>
        <dbReference type="ARBA" id="ARBA00022692"/>
    </source>
</evidence>
<dbReference type="InterPro" id="IPR001851">
    <property type="entry name" value="ABC_transp_permease"/>
</dbReference>
<dbReference type="PANTHER" id="PTHR30482">
    <property type="entry name" value="HIGH-AFFINITY BRANCHED-CHAIN AMINO ACID TRANSPORT SYSTEM PERMEASE"/>
    <property type="match status" value="1"/>
</dbReference>
<evidence type="ECO:0000256" key="1">
    <source>
        <dbReference type="ARBA" id="ARBA00004651"/>
    </source>
</evidence>
<keyword evidence="3 7" id="KW-0812">Transmembrane</keyword>
<evidence type="ECO:0000256" key="6">
    <source>
        <dbReference type="SAM" id="MobiDB-lite"/>
    </source>
</evidence>
<organism evidence="8 9">
    <name type="scientific">Microbacterium lushaniae</name>
    <dbReference type="NCBI Taxonomy" id="2614639"/>
    <lineage>
        <taxon>Bacteria</taxon>
        <taxon>Bacillati</taxon>
        <taxon>Actinomycetota</taxon>
        <taxon>Actinomycetes</taxon>
        <taxon>Micrococcales</taxon>
        <taxon>Microbacteriaceae</taxon>
        <taxon>Microbacterium</taxon>
    </lineage>
</organism>
<dbReference type="PANTHER" id="PTHR30482:SF20">
    <property type="entry name" value="HIGH-AFFINITY BRANCHED-CHAIN AMINO ACID TRANSPORT SYSTEM PERMEASE PROTEIN LIVM"/>
    <property type="match status" value="1"/>
</dbReference>
<dbReference type="KEGG" id="mlz:F6J85_13245"/>
<feature type="transmembrane region" description="Helical" evidence="7">
    <location>
        <begin position="158"/>
        <end position="185"/>
    </location>
</feature>
<feature type="transmembrane region" description="Helical" evidence="7">
    <location>
        <begin position="48"/>
        <end position="73"/>
    </location>
</feature>
<keyword evidence="2" id="KW-1003">Cell membrane</keyword>
<keyword evidence="9" id="KW-1185">Reference proteome</keyword>
<dbReference type="RefSeq" id="WP_150925651.1">
    <property type="nucleotide sequence ID" value="NZ_CP044232.1"/>
</dbReference>
<dbReference type="AlphaFoldDB" id="A0A5J6L625"/>
<evidence type="ECO:0000313" key="8">
    <source>
        <dbReference type="EMBL" id="QEW03958.1"/>
    </source>
</evidence>
<evidence type="ECO:0000256" key="2">
    <source>
        <dbReference type="ARBA" id="ARBA00022475"/>
    </source>
</evidence>
<feature type="transmembrane region" description="Helical" evidence="7">
    <location>
        <begin position="93"/>
        <end position="113"/>
    </location>
</feature>
<evidence type="ECO:0000256" key="7">
    <source>
        <dbReference type="SAM" id="Phobius"/>
    </source>
</evidence>
<evidence type="ECO:0000256" key="4">
    <source>
        <dbReference type="ARBA" id="ARBA00022989"/>
    </source>
</evidence>
<proteinExistence type="predicted"/>
<protein>
    <submittedName>
        <fullName evidence="8">Branched-chain amino acid ABC transporter permease</fullName>
    </submittedName>
</protein>
<sequence>MTPPVPYPLERPWFRTPRGLGTLALLLIGVCVPFLVSDYDLFNATRVLAIALGVAGLNLLVGFSGQISVGHGAILGIGGYTTMLMMLNLDAPWPVALAGSVAVGLLVGVVIGIPALKLGGLNLGLFTIAIAAVFPLLMNRFSDFTGGTVGLALPTSPFTAQAGLTSAQLGYLFALASLAGTLGLLRNITTGRFGRAYAAVRTNRILAMANGVRVPQLKLIAFVVSAAVASLAGGILVLVLTVATPDSYLLTFSLILLMATTVGGNRSWIGAIVGAAIVVYLPDFASDVLPGQASGQFAQLIFAVLLGVCLIFAPGGLAGWSSTLARRIGGLTVRRAPATAGGARSAPVRTEPRPESPPALTRKEANR</sequence>
<feature type="transmembrane region" description="Helical" evidence="7">
    <location>
        <begin position="219"/>
        <end position="241"/>
    </location>
</feature>
<dbReference type="Proteomes" id="UP000325516">
    <property type="component" value="Chromosome"/>
</dbReference>
<evidence type="ECO:0000313" key="9">
    <source>
        <dbReference type="Proteomes" id="UP000325516"/>
    </source>
</evidence>
<dbReference type="GO" id="GO:0015658">
    <property type="term" value="F:branched-chain amino acid transmembrane transporter activity"/>
    <property type="evidence" value="ECO:0007669"/>
    <property type="project" value="InterPro"/>
</dbReference>
<name>A0A5J6L625_9MICO</name>
<dbReference type="GO" id="GO:0005886">
    <property type="term" value="C:plasma membrane"/>
    <property type="evidence" value="ECO:0007669"/>
    <property type="project" value="UniProtKB-SubCell"/>
</dbReference>
<evidence type="ECO:0000256" key="5">
    <source>
        <dbReference type="ARBA" id="ARBA00023136"/>
    </source>
</evidence>
<feature type="transmembrane region" description="Helical" evidence="7">
    <location>
        <begin position="120"/>
        <end position="138"/>
    </location>
</feature>
<keyword evidence="4 7" id="KW-1133">Transmembrane helix</keyword>
<feature type="transmembrane region" description="Helical" evidence="7">
    <location>
        <begin position="20"/>
        <end position="36"/>
    </location>
</feature>
<feature type="transmembrane region" description="Helical" evidence="7">
    <location>
        <begin position="297"/>
        <end position="320"/>
    </location>
</feature>
<dbReference type="Pfam" id="PF02653">
    <property type="entry name" value="BPD_transp_2"/>
    <property type="match status" value="1"/>
</dbReference>